<evidence type="ECO:0000256" key="10">
    <source>
        <dbReference type="ARBA" id="ARBA00022898"/>
    </source>
</evidence>
<dbReference type="InterPro" id="IPR015424">
    <property type="entry name" value="PyrdxlP-dep_Trfase"/>
</dbReference>
<dbReference type="AlphaFoldDB" id="A0A3M3JM03"/>
<evidence type="ECO:0000256" key="9">
    <source>
        <dbReference type="ARBA" id="ARBA00022756"/>
    </source>
</evidence>
<dbReference type="Pfam" id="PF00202">
    <property type="entry name" value="Aminotran_3"/>
    <property type="match status" value="1"/>
</dbReference>
<feature type="site" description="Participates in the substrate recognition with KAPA and in a stacking interaction with the adenine ring of SAM" evidence="13">
    <location>
        <position position="34"/>
    </location>
</feature>
<dbReference type="NCBIfam" id="NF005443">
    <property type="entry name" value="PRK07030.1"/>
    <property type="match status" value="1"/>
</dbReference>
<dbReference type="InterPro" id="IPR015422">
    <property type="entry name" value="PyrdxlP-dep_Trfase_small"/>
</dbReference>
<dbReference type="NCBIfam" id="NF004624">
    <property type="entry name" value="PRK05964.1"/>
    <property type="match status" value="1"/>
</dbReference>
<evidence type="ECO:0000256" key="3">
    <source>
        <dbReference type="ARBA" id="ARBA00005063"/>
    </source>
</evidence>
<keyword evidence="9 13" id="KW-0093">Biotin biosynthesis</keyword>
<dbReference type="InterPro" id="IPR005814">
    <property type="entry name" value="Aminotrans_3"/>
</dbReference>
<keyword evidence="8 13" id="KW-0949">S-adenosyl-L-methionine</keyword>
<dbReference type="EC" id="2.6.1.62" evidence="13"/>
<dbReference type="HAMAP" id="MF_00834">
    <property type="entry name" value="BioA"/>
    <property type="match status" value="1"/>
</dbReference>
<dbReference type="GO" id="GO:0005737">
    <property type="term" value="C:cytoplasm"/>
    <property type="evidence" value="ECO:0007669"/>
    <property type="project" value="UniProtKB-SubCell"/>
</dbReference>
<feature type="binding site" evidence="13">
    <location>
        <position position="164"/>
    </location>
    <ligand>
        <name>substrate</name>
    </ligand>
</feature>
<feature type="binding site" evidence="13">
    <location>
        <position position="71"/>
    </location>
    <ligand>
        <name>substrate</name>
    </ligand>
</feature>
<comment type="similarity">
    <text evidence="12 13">Belongs to the class-III pyridoxal-phosphate-dependent aminotransferase family. BioA subfamily.</text>
</comment>
<proteinExistence type="inferred from homology"/>
<dbReference type="GO" id="GO:0004015">
    <property type="term" value="F:adenosylmethionine-8-amino-7-oxononanoate transaminase activity"/>
    <property type="evidence" value="ECO:0007669"/>
    <property type="project" value="UniProtKB-UniRule"/>
</dbReference>
<dbReference type="NCBIfam" id="TIGR00508">
    <property type="entry name" value="bioA"/>
    <property type="match status" value="1"/>
</dbReference>
<dbReference type="GO" id="GO:0030170">
    <property type="term" value="F:pyridoxal phosphate binding"/>
    <property type="evidence" value="ECO:0007669"/>
    <property type="project" value="UniProtKB-UniRule"/>
</dbReference>
<evidence type="ECO:0000256" key="12">
    <source>
        <dbReference type="ARBA" id="ARBA00060970"/>
    </source>
</evidence>
<evidence type="ECO:0000256" key="1">
    <source>
        <dbReference type="ARBA" id="ARBA00001933"/>
    </source>
</evidence>
<dbReference type="InterPro" id="IPR049704">
    <property type="entry name" value="Aminotrans_3_PPA_site"/>
</dbReference>
<evidence type="ECO:0000256" key="13">
    <source>
        <dbReference type="HAMAP-Rule" id="MF_00834"/>
    </source>
</evidence>
<evidence type="ECO:0000256" key="4">
    <source>
        <dbReference type="ARBA" id="ARBA00011738"/>
    </source>
</evidence>
<organism evidence="14 15">
    <name type="scientific">Pseudomonas syringae pv. coriandricola</name>
    <dbReference type="NCBI Taxonomy" id="264453"/>
    <lineage>
        <taxon>Bacteria</taxon>
        <taxon>Pseudomonadati</taxon>
        <taxon>Pseudomonadota</taxon>
        <taxon>Gammaproteobacteria</taxon>
        <taxon>Pseudomonadales</taxon>
        <taxon>Pseudomonadaceae</taxon>
        <taxon>Pseudomonas</taxon>
    </lineage>
</organism>
<keyword evidence="6 13" id="KW-0032">Aminotransferase</keyword>
<comment type="function">
    <text evidence="13">Catalyzes the transfer of the alpha-amino group from S-adenosyl-L-methionine (SAM) to 7-keto-8-aminopelargonic acid (KAPA) to form 7,8-diaminopelargonic acid (DAPA). It is the only aminotransferase known to utilize SAM as an amino donor.</text>
</comment>
<dbReference type="PANTHER" id="PTHR42684:SF17">
    <property type="entry name" value="ADENOSYLMETHIONINE-8-AMINO-7-OXONONANOATE AMINOTRANSFERASE"/>
    <property type="match status" value="1"/>
</dbReference>
<dbReference type="PROSITE" id="PS00600">
    <property type="entry name" value="AA_TRANSFER_CLASS_3"/>
    <property type="match status" value="1"/>
</dbReference>
<feature type="binding site" evidence="13">
    <location>
        <position position="270"/>
    </location>
    <ligand>
        <name>pyridoxal 5'-phosphate</name>
        <dbReference type="ChEBI" id="CHEBI:597326"/>
    </ligand>
</feature>
<feature type="binding site" evidence="13">
    <location>
        <begin position="131"/>
        <end position="132"/>
    </location>
    <ligand>
        <name>pyridoxal 5'-phosphate</name>
        <dbReference type="ChEBI" id="CHEBI:597326"/>
    </ligand>
</feature>
<dbReference type="Gene3D" id="3.40.640.10">
    <property type="entry name" value="Type I PLP-dependent aspartate aminotransferase-like (Major domain)"/>
    <property type="match status" value="1"/>
</dbReference>
<feature type="binding site" evidence="13">
    <location>
        <position position="334"/>
    </location>
    <ligand>
        <name>substrate</name>
    </ligand>
</feature>
<dbReference type="CDD" id="cd00610">
    <property type="entry name" value="OAT_like"/>
    <property type="match status" value="1"/>
</dbReference>
<protein>
    <recommendedName>
        <fullName evidence="13">Adenosylmethionine-8-amino-7-oxononanoate aminotransferase</fullName>
        <ecNumber evidence="13">2.6.1.62</ecNumber>
    </recommendedName>
    <alternativeName>
        <fullName evidence="13">7,8-diamino-pelargonic acid aminotransferase</fullName>
        <shortName evidence="13">DAPA AT</shortName>
        <shortName evidence="13">DAPA aminotransferase</shortName>
    </alternativeName>
    <alternativeName>
        <fullName evidence="13">7,8-diaminononanoate synthase</fullName>
        <shortName evidence="13">DANS</shortName>
    </alternativeName>
    <alternativeName>
        <fullName evidence="13">Diaminopelargonic acid synthase</fullName>
    </alternativeName>
</protein>
<feature type="binding site" evidence="13">
    <location>
        <begin position="335"/>
        <end position="336"/>
    </location>
    <ligand>
        <name>pyridoxal 5'-phosphate</name>
        <dbReference type="ChEBI" id="CHEBI:597326"/>
    </ligand>
</feature>
<comment type="cofactor">
    <cofactor evidence="1 13">
        <name>pyridoxal 5'-phosphate</name>
        <dbReference type="ChEBI" id="CHEBI:597326"/>
    </cofactor>
</comment>
<dbReference type="SUPFAM" id="SSF53383">
    <property type="entry name" value="PLP-dependent transferases"/>
    <property type="match status" value="1"/>
</dbReference>
<evidence type="ECO:0000256" key="2">
    <source>
        <dbReference type="ARBA" id="ARBA00004496"/>
    </source>
</evidence>
<feature type="binding site" evidence="13">
    <location>
        <position position="299"/>
    </location>
    <ligand>
        <name>substrate</name>
    </ligand>
</feature>
<evidence type="ECO:0000256" key="6">
    <source>
        <dbReference type="ARBA" id="ARBA00022576"/>
    </source>
</evidence>
<reference evidence="14 15" key="1">
    <citation type="submission" date="2018-08" db="EMBL/GenBank/DDBJ databases">
        <title>Recombination of ecologically and evolutionarily significant loci maintains genetic cohesion in the Pseudomonas syringae species complex.</title>
        <authorList>
            <person name="Dillon M."/>
            <person name="Thakur S."/>
            <person name="Almeida R.N.D."/>
            <person name="Weir B.S."/>
            <person name="Guttman D.S."/>
        </authorList>
    </citation>
    <scope>NUCLEOTIDE SEQUENCE [LARGE SCALE GENOMIC DNA]</scope>
    <source>
        <strain evidence="14 15">ICMP 12341</strain>
    </source>
</reference>
<evidence type="ECO:0000256" key="8">
    <source>
        <dbReference type="ARBA" id="ARBA00022691"/>
    </source>
</evidence>
<dbReference type="InterPro" id="IPR015421">
    <property type="entry name" value="PyrdxlP-dep_Trfase_major"/>
</dbReference>
<evidence type="ECO:0000313" key="14">
    <source>
        <dbReference type="EMBL" id="RMN11860.1"/>
    </source>
</evidence>
<feature type="modified residue" description="N6-(pyridoxal phosphate)lysine" evidence="13">
    <location>
        <position position="299"/>
    </location>
</feature>
<name>A0A3M3JM03_9PSED</name>
<dbReference type="InterPro" id="IPR005815">
    <property type="entry name" value="BioA"/>
</dbReference>
<comment type="subcellular location">
    <subcellularLocation>
        <location evidence="2 13">Cytoplasm</location>
    </subcellularLocation>
</comment>
<comment type="catalytic activity">
    <reaction evidence="11 13">
        <text>(8S)-8-amino-7-oxononanoate + S-adenosyl-L-methionine = S-adenosyl-4-methylsulfanyl-2-oxobutanoate + (7R,8S)-7,8-diammoniononanoate</text>
        <dbReference type="Rhea" id="RHEA:16861"/>
        <dbReference type="ChEBI" id="CHEBI:16490"/>
        <dbReference type="ChEBI" id="CHEBI:59789"/>
        <dbReference type="ChEBI" id="CHEBI:149468"/>
        <dbReference type="ChEBI" id="CHEBI:149469"/>
        <dbReference type="EC" id="2.6.1.62"/>
    </reaction>
</comment>
<dbReference type="UniPathway" id="UPA00078">
    <property type="reaction ID" value="UER00160"/>
</dbReference>
<feature type="binding site" evidence="13">
    <location>
        <position position="429"/>
    </location>
    <ligand>
        <name>substrate</name>
    </ligand>
</feature>
<dbReference type="GO" id="GO:0009102">
    <property type="term" value="P:biotin biosynthetic process"/>
    <property type="evidence" value="ECO:0007669"/>
    <property type="project" value="UniProtKB-UniRule"/>
</dbReference>
<keyword evidence="10 13" id="KW-0663">Pyridoxal phosphate</keyword>
<gene>
    <name evidence="13" type="primary">bioA</name>
    <name evidence="14" type="ORF">ALQ65_04350</name>
</gene>
<dbReference type="FunFam" id="3.40.640.10:FF:000078">
    <property type="entry name" value="Adenosylmethionine-8-amino-7-oxononanoate aminotransferase"/>
    <property type="match status" value="1"/>
</dbReference>
<comment type="pathway">
    <text evidence="3 13">Cofactor biosynthesis; biotin biosynthesis; 7,8-diaminononanoate from 8-amino-7-oxononanoate (SAM route): step 1/1.</text>
</comment>
<evidence type="ECO:0000256" key="7">
    <source>
        <dbReference type="ARBA" id="ARBA00022679"/>
    </source>
</evidence>
<sequence length="483" mass="54618">MVRPRIRRVATRRLKMGLNDQWMQRDLKVLWHPCTQMKDHENLPLIPIRRGEGVWLEDFEGKRYLDAVSSWWVNVFGHANPRINQRIKDQVDQLEHVILAGFSHQPVIELSERLVKLTPEGLTRCFYADNGSSCIEVALKMSFHYWLNRGQPEKKRFVTLTNSYHGETMAAMSVGDVPLFTETYKALLLDTIKVPSPDCYHRPDGMGWEEHSRNMFAAMEQTLAEHHASVAAVIVEPLIQGAGGMRMYHPIYLKLLREACDRYGVHLIHDEIAVGFGRTGTMFACEQAGIRPDFLCLSKALTGGYLPLAACLTTDDVYDAFYDDYPTLRAFLHSHSYTGNPLACAAALATLDIFEQDNVIENNKALAQRMATATAHLVDHPHVAEVRQTGMAIAIEMVQDKASKTAYPWQERRGMKVFQHALERGALLRPLGSVVYFLPPYVITPEQIDFLAEVATEGIDIATRSSISVAVRENFHPDFRDPG</sequence>
<dbReference type="Proteomes" id="UP000271468">
    <property type="component" value="Unassembled WGS sequence"/>
</dbReference>
<comment type="caution">
    <text evidence="14">The sequence shown here is derived from an EMBL/GenBank/DDBJ whole genome shotgun (WGS) entry which is preliminary data.</text>
</comment>
<dbReference type="PANTHER" id="PTHR42684">
    <property type="entry name" value="ADENOSYLMETHIONINE-8-AMINO-7-OXONONANOATE AMINOTRANSFERASE"/>
    <property type="match status" value="1"/>
</dbReference>
<accession>A0A3M3JM03</accession>
<keyword evidence="7 13" id="KW-0808">Transferase</keyword>
<keyword evidence="5 13" id="KW-0963">Cytoplasm</keyword>
<dbReference type="EMBL" id="RBOV01000169">
    <property type="protein sequence ID" value="RMN11860.1"/>
    <property type="molecule type" value="Genomic_DNA"/>
</dbReference>
<comment type="subunit">
    <text evidence="4 13">Homodimer.</text>
</comment>
<evidence type="ECO:0000256" key="5">
    <source>
        <dbReference type="ARBA" id="ARBA00022490"/>
    </source>
</evidence>
<evidence type="ECO:0000313" key="15">
    <source>
        <dbReference type="Proteomes" id="UP000271468"/>
    </source>
</evidence>
<evidence type="ECO:0000256" key="11">
    <source>
        <dbReference type="ARBA" id="ARBA00048449"/>
    </source>
</evidence>
<dbReference type="Gene3D" id="3.90.1150.10">
    <property type="entry name" value="Aspartate Aminotransferase, domain 1"/>
    <property type="match status" value="1"/>
</dbReference>